<accession>A0A0H5Q4L6</accession>
<reference evidence="1" key="2">
    <citation type="submission" date="2015-07" db="EMBL/GenBank/DDBJ databases">
        <title>Plasmids, circular viruses and viroids from rat gut.</title>
        <authorList>
            <person name="Jorgensen T.J."/>
            <person name="Hansen M.A."/>
            <person name="Xu Z."/>
            <person name="Tabak M.A."/>
            <person name="Sorensen S.J."/>
            <person name="Hansen L.H."/>
        </authorList>
    </citation>
    <scope>NUCLEOTIDE SEQUENCE</scope>
    <source>
        <strain evidence="1">RGFK1344</strain>
    </source>
</reference>
<organism evidence="1">
    <name type="scientific">uncultured prokaryote</name>
    <dbReference type="NCBI Taxonomy" id="198431"/>
    <lineage>
        <taxon>unclassified sequences</taxon>
        <taxon>environmental samples</taxon>
    </lineage>
</organism>
<name>A0A0H5Q4L6_9ZZZZ</name>
<reference evidence="1" key="1">
    <citation type="submission" date="2015-06" db="EMBL/GenBank/DDBJ databases">
        <authorList>
            <person name="Joergensen T."/>
        </authorList>
    </citation>
    <scope>NUCLEOTIDE SEQUENCE</scope>
    <source>
        <strain evidence="1">RGFK1344</strain>
    </source>
</reference>
<sequence>MLNAHKYKYKGIACACDCEPSHSARLPLFSIASRLGTPTQTLKTTVIKQKGAVIREKKDFRSVERPFAHRHSLCNTPKHPINTEKMKSVLTTPLFKGMFVQKKMP</sequence>
<dbReference type="AlphaFoldDB" id="A0A0H5Q4L6"/>
<proteinExistence type="predicted"/>
<evidence type="ECO:0000313" key="1">
    <source>
        <dbReference type="EMBL" id="CRY96996.1"/>
    </source>
</evidence>
<dbReference type="EMBL" id="LN853907">
    <property type="protein sequence ID" value="CRY96996.1"/>
    <property type="molecule type" value="Genomic_DNA"/>
</dbReference>
<protein>
    <submittedName>
        <fullName evidence="1">Uncharacterized protein</fullName>
    </submittedName>
</protein>